<dbReference type="HAMAP" id="MF_00213">
    <property type="entry name" value="HypA_HybF"/>
    <property type="match status" value="1"/>
</dbReference>
<evidence type="ECO:0000313" key="6">
    <source>
        <dbReference type="EMBL" id="MDD1791626.1"/>
    </source>
</evidence>
<dbReference type="RefSeq" id="WP_274162579.1">
    <property type="nucleotide sequence ID" value="NZ_JAJUBC010000001.1"/>
</dbReference>
<feature type="binding site" evidence="5">
    <location>
        <position position="76"/>
    </location>
    <ligand>
        <name>Zn(2+)</name>
        <dbReference type="ChEBI" id="CHEBI:29105"/>
    </ligand>
</feature>
<evidence type="ECO:0000256" key="4">
    <source>
        <dbReference type="ARBA" id="ARBA00022833"/>
    </source>
</evidence>
<accession>A0ABT5QUF1</accession>
<dbReference type="InterPro" id="IPR020538">
    <property type="entry name" value="Hydgase_Ni_incorp_HypA/HybF_CS"/>
</dbReference>
<dbReference type="InterPro" id="IPR000688">
    <property type="entry name" value="HypA/HybF"/>
</dbReference>
<reference evidence="6" key="1">
    <citation type="submission" date="2021-12" db="EMBL/GenBank/DDBJ databases">
        <title>Enterovibrio ZSDZ35 sp. nov. and Enterovibrio ZSDZ42 sp. nov., isolated from coastal seawater in Qingdao.</title>
        <authorList>
            <person name="Zhang P."/>
        </authorList>
    </citation>
    <scope>NUCLEOTIDE SEQUENCE</scope>
    <source>
        <strain evidence="6">ZSDZ42</strain>
    </source>
</reference>
<dbReference type="Proteomes" id="UP001149400">
    <property type="component" value="Unassembled WGS sequence"/>
</dbReference>
<sequence>MHELSICESIVQTLEKQAETHEFSRVSVLRLEIGQFAGVEVESLRFCFPVVAEGTLAQDAALEITHIPAVAWCDDCKWSVSLKERYSSCPDCGGKALTLSSGEEMRIANVEVD</sequence>
<keyword evidence="3 5" id="KW-0479">Metal-binding</keyword>
<gene>
    <name evidence="5 6" type="primary">hypA</name>
    <name evidence="6" type="ORF">LRP50_00595</name>
</gene>
<feature type="binding site" evidence="5">
    <location>
        <position position="92"/>
    </location>
    <ligand>
        <name>Zn(2+)</name>
        <dbReference type="ChEBI" id="CHEBI:29105"/>
    </ligand>
</feature>
<dbReference type="Gene3D" id="3.30.2320.80">
    <property type="match status" value="1"/>
</dbReference>
<organism evidence="6 7">
    <name type="scientific">Enterovibrio gelatinilyticus</name>
    <dbReference type="NCBI Taxonomy" id="2899819"/>
    <lineage>
        <taxon>Bacteria</taxon>
        <taxon>Pseudomonadati</taxon>
        <taxon>Pseudomonadota</taxon>
        <taxon>Gammaproteobacteria</taxon>
        <taxon>Vibrionales</taxon>
        <taxon>Vibrionaceae</taxon>
        <taxon>Enterovibrio</taxon>
    </lineage>
</organism>
<comment type="similarity">
    <text evidence="1 5">Belongs to the HypA/HybF family.</text>
</comment>
<dbReference type="PIRSF" id="PIRSF004761">
    <property type="entry name" value="Hydrgn_mat_HypA"/>
    <property type="match status" value="1"/>
</dbReference>
<dbReference type="PANTHER" id="PTHR34535">
    <property type="entry name" value="HYDROGENASE MATURATION FACTOR HYPA"/>
    <property type="match status" value="1"/>
</dbReference>
<keyword evidence="7" id="KW-1185">Reference proteome</keyword>
<evidence type="ECO:0000256" key="5">
    <source>
        <dbReference type="HAMAP-Rule" id="MF_00213"/>
    </source>
</evidence>
<feature type="binding site" evidence="5">
    <location>
        <position position="89"/>
    </location>
    <ligand>
        <name>Zn(2+)</name>
        <dbReference type="ChEBI" id="CHEBI:29105"/>
    </ligand>
</feature>
<comment type="caution">
    <text evidence="6">The sequence shown here is derived from an EMBL/GenBank/DDBJ whole genome shotgun (WGS) entry which is preliminary data.</text>
</comment>
<keyword evidence="2 5" id="KW-0533">Nickel</keyword>
<evidence type="ECO:0000256" key="2">
    <source>
        <dbReference type="ARBA" id="ARBA00022596"/>
    </source>
</evidence>
<dbReference type="PROSITE" id="PS01249">
    <property type="entry name" value="HYPA"/>
    <property type="match status" value="1"/>
</dbReference>
<evidence type="ECO:0000256" key="3">
    <source>
        <dbReference type="ARBA" id="ARBA00022723"/>
    </source>
</evidence>
<dbReference type="Pfam" id="PF01155">
    <property type="entry name" value="HypA"/>
    <property type="match status" value="1"/>
</dbReference>
<evidence type="ECO:0000256" key="1">
    <source>
        <dbReference type="ARBA" id="ARBA00010748"/>
    </source>
</evidence>
<proteinExistence type="inferred from homology"/>
<keyword evidence="4 5" id="KW-0862">Zinc</keyword>
<evidence type="ECO:0000313" key="7">
    <source>
        <dbReference type="Proteomes" id="UP001149400"/>
    </source>
</evidence>
<comment type="function">
    <text evidence="5">Involved in the maturation of [NiFe] hydrogenases. Required for nickel insertion into the metal center of the hydrogenase.</text>
</comment>
<dbReference type="PANTHER" id="PTHR34535:SF3">
    <property type="entry name" value="HYDROGENASE MATURATION FACTOR HYPA"/>
    <property type="match status" value="1"/>
</dbReference>
<feature type="binding site" evidence="5">
    <location>
        <position position="2"/>
    </location>
    <ligand>
        <name>Ni(2+)</name>
        <dbReference type="ChEBI" id="CHEBI:49786"/>
    </ligand>
</feature>
<feature type="binding site" evidence="5">
    <location>
        <position position="73"/>
    </location>
    <ligand>
        <name>Zn(2+)</name>
        <dbReference type="ChEBI" id="CHEBI:29105"/>
    </ligand>
</feature>
<name>A0ABT5QUF1_9GAMM</name>
<dbReference type="EMBL" id="JAJUBC010000001">
    <property type="protein sequence ID" value="MDD1791626.1"/>
    <property type="molecule type" value="Genomic_DNA"/>
</dbReference>
<dbReference type="NCBIfam" id="TIGR00100">
    <property type="entry name" value="hypA"/>
    <property type="match status" value="1"/>
</dbReference>
<protein>
    <recommendedName>
        <fullName evidence="5">Hydrogenase maturation factor HypA</fullName>
    </recommendedName>
</protein>